<evidence type="ECO:0000256" key="3">
    <source>
        <dbReference type="ARBA" id="ARBA00023242"/>
    </source>
</evidence>
<dbReference type="InterPro" id="IPR000232">
    <property type="entry name" value="HSF_DNA-bd"/>
</dbReference>
<dbReference type="GO" id="GO:0003700">
    <property type="term" value="F:DNA-binding transcription factor activity"/>
    <property type="evidence" value="ECO:0007669"/>
    <property type="project" value="InterPro"/>
</dbReference>
<evidence type="ECO:0000313" key="7">
    <source>
        <dbReference type="EMBL" id="ETV79676.1"/>
    </source>
</evidence>
<dbReference type="GeneID" id="20808923"/>
<comment type="similarity">
    <text evidence="4">Belongs to the HSF family.</text>
</comment>
<dbReference type="InterPro" id="IPR036390">
    <property type="entry name" value="WH_DNA-bd_sf"/>
</dbReference>
<dbReference type="GO" id="GO:0005634">
    <property type="term" value="C:nucleus"/>
    <property type="evidence" value="ECO:0007669"/>
    <property type="project" value="UniProtKB-SubCell"/>
</dbReference>
<evidence type="ECO:0000259" key="6">
    <source>
        <dbReference type="SMART" id="SM00415"/>
    </source>
</evidence>
<feature type="domain" description="HSF-type DNA-binding" evidence="6">
    <location>
        <begin position="62"/>
        <end position="157"/>
    </location>
</feature>
<dbReference type="SMART" id="SM00415">
    <property type="entry name" value="HSF"/>
    <property type="match status" value="1"/>
</dbReference>
<dbReference type="InterPro" id="IPR036388">
    <property type="entry name" value="WH-like_DNA-bd_sf"/>
</dbReference>
<evidence type="ECO:0000256" key="5">
    <source>
        <dbReference type="SAM" id="MobiDB-lite"/>
    </source>
</evidence>
<name>W4GK17_APHAT</name>
<dbReference type="OrthoDB" id="60033at2759"/>
<evidence type="ECO:0000256" key="4">
    <source>
        <dbReference type="RuleBase" id="RU004020"/>
    </source>
</evidence>
<dbReference type="GO" id="GO:0043565">
    <property type="term" value="F:sequence-specific DNA binding"/>
    <property type="evidence" value="ECO:0007669"/>
    <property type="project" value="InterPro"/>
</dbReference>
<reference evidence="7" key="1">
    <citation type="submission" date="2013-12" db="EMBL/GenBank/DDBJ databases">
        <title>The Genome Sequence of Aphanomyces astaci APO3.</title>
        <authorList>
            <consortium name="The Broad Institute Genomics Platform"/>
            <person name="Russ C."/>
            <person name="Tyler B."/>
            <person name="van West P."/>
            <person name="Dieguez-Uribeondo J."/>
            <person name="Young S.K."/>
            <person name="Zeng Q."/>
            <person name="Gargeya S."/>
            <person name="Fitzgerald M."/>
            <person name="Abouelleil A."/>
            <person name="Alvarado L."/>
            <person name="Chapman S.B."/>
            <person name="Gainer-Dewar J."/>
            <person name="Goldberg J."/>
            <person name="Griggs A."/>
            <person name="Gujja S."/>
            <person name="Hansen M."/>
            <person name="Howarth C."/>
            <person name="Imamovic A."/>
            <person name="Ireland A."/>
            <person name="Larimer J."/>
            <person name="McCowan C."/>
            <person name="Murphy C."/>
            <person name="Pearson M."/>
            <person name="Poon T.W."/>
            <person name="Priest M."/>
            <person name="Roberts A."/>
            <person name="Saif S."/>
            <person name="Shea T."/>
            <person name="Sykes S."/>
            <person name="Wortman J."/>
            <person name="Nusbaum C."/>
            <person name="Birren B."/>
        </authorList>
    </citation>
    <scope>NUCLEOTIDE SEQUENCE [LARGE SCALE GENOMIC DNA]</scope>
    <source>
        <strain evidence="7">APO3</strain>
    </source>
</reference>
<gene>
    <name evidence="7" type="ORF">H257_06927</name>
</gene>
<dbReference type="AlphaFoldDB" id="W4GK17"/>
<feature type="region of interest" description="Disordered" evidence="5">
    <location>
        <begin position="1"/>
        <end position="31"/>
    </location>
</feature>
<sequence length="261" mass="28936">MIHQSKDNLGSRGGLCSRRHHTSCPRRRSQSTPWFSLPNHLPVSATCSAHFSIYVVVSSMSGVAPFIQSLMDMLESDSPCVSWNPLDKRAFDILDTKTFADAVLPVYFRHAKFTSFQRQLNYFGFRKQSRRHSAICTYAHSHYSMRVPTELLRIKRKVVKPKLSAALDGKAAAATTPGTSSGMTTPARSPTKSIGLAYTEASLAYAQAWSDSGLSAKWTELDMTPLPFERGADMMLEGGSGAAPYCYPVDDELANWVLRQF</sequence>
<keyword evidence="3" id="KW-0539">Nucleus</keyword>
<organism evidence="7">
    <name type="scientific">Aphanomyces astaci</name>
    <name type="common">Crayfish plague agent</name>
    <dbReference type="NCBI Taxonomy" id="112090"/>
    <lineage>
        <taxon>Eukaryota</taxon>
        <taxon>Sar</taxon>
        <taxon>Stramenopiles</taxon>
        <taxon>Oomycota</taxon>
        <taxon>Saprolegniomycetes</taxon>
        <taxon>Saprolegniales</taxon>
        <taxon>Verrucalvaceae</taxon>
        <taxon>Aphanomyces</taxon>
    </lineage>
</organism>
<proteinExistence type="inferred from homology"/>
<dbReference type="VEuPathDB" id="FungiDB:H257_06927"/>
<keyword evidence="2" id="KW-0238">DNA-binding</keyword>
<dbReference type="SUPFAM" id="SSF46785">
    <property type="entry name" value="Winged helix' DNA-binding domain"/>
    <property type="match status" value="1"/>
</dbReference>
<protein>
    <recommendedName>
        <fullName evidence="6">HSF-type DNA-binding domain-containing protein</fullName>
    </recommendedName>
</protein>
<dbReference type="Gene3D" id="1.10.10.10">
    <property type="entry name" value="Winged helix-like DNA-binding domain superfamily/Winged helix DNA-binding domain"/>
    <property type="match status" value="1"/>
</dbReference>
<accession>W4GK17</accession>
<dbReference type="STRING" id="112090.W4GK17"/>
<dbReference type="EMBL" id="KI913127">
    <property type="protein sequence ID" value="ETV79676.1"/>
    <property type="molecule type" value="Genomic_DNA"/>
</dbReference>
<evidence type="ECO:0000256" key="1">
    <source>
        <dbReference type="ARBA" id="ARBA00004123"/>
    </source>
</evidence>
<dbReference type="RefSeq" id="XP_009830612.1">
    <property type="nucleotide sequence ID" value="XM_009832310.1"/>
</dbReference>
<feature type="compositionally biased region" description="Basic residues" evidence="5">
    <location>
        <begin position="17"/>
        <end position="29"/>
    </location>
</feature>
<dbReference type="FunFam" id="1.10.10.10:FF:000286">
    <property type="entry name" value="Heat shock transcription factor"/>
    <property type="match status" value="1"/>
</dbReference>
<dbReference type="PANTHER" id="PTHR10015:SF427">
    <property type="entry name" value="HEAT SHOCK FACTOR PROTEIN"/>
    <property type="match status" value="1"/>
</dbReference>
<comment type="subcellular location">
    <subcellularLocation>
        <location evidence="1">Nucleus</location>
    </subcellularLocation>
</comment>
<evidence type="ECO:0000256" key="2">
    <source>
        <dbReference type="ARBA" id="ARBA00023125"/>
    </source>
</evidence>
<dbReference type="PANTHER" id="PTHR10015">
    <property type="entry name" value="HEAT SHOCK TRANSCRIPTION FACTOR"/>
    <property type="match status" value="1"/>
</dbReference>
<dbReference type="Pfam" id="PF00447">
    <property type="entry name" value="HSF_DNA-bind"/>
    <property type="match status" value="1"/>
</dbReference>